<dbReference type="GO" id="GO:0050664">
    <property type="term" value="F:oxidoreductase activity, acting on NAD(P)H, oxygen as acceptor"/>
    <property type="evidence" value="ECO:0007669"/>
    <property type="project" value="TreeGrafter"/>
</dbReference>
<dbReference type="CDD" id="cd05233">
    <property type="entry name" value="SDR_c"/>
    <property type="match status" value="1"/>
</dbReference>
<dbReference type="InterPro" id="IPR036409">
    <property type="entry name" value="Aldolase_II/adducin_N_sf"/>
</dbReference>
<sequence length="581" mass="63428">MSTESPAFTHVNYSWDDDAANALDPVGRLVYRSNILGADGRITNTGGGNTSAKIIETDPLTGAQVEVLWVKGSGGDLRTSKRANFSSLYMDKLRGLQAHYHHSPVRGPKTPIEDAIVGLYPHATFNLNPRPSSIDTPLHAFVPFTHVDHMHPNAVIAIAAARNSEQLTREIYGDDVIWTAWQRPGFDLGLKLEQICKEHPHARGVILGGHGLINWANDDKACYELTLELIERAARFIEARDQGEQTFGGQRYATLDEGRRHAVLAEILPWLRGQVSQFKRFVGTVQEDAAILRFVNSADAPRLAELGTSCPDHFLRTKIKPLYVDWNPQAEDVGALKQKLSAGLVKYREDYATYYAQHKHSDSPAMRDPNPTVILIPGLGMIAWGKDKSESRVTAEFYNCAIEVMRGAEAIDEYTALPLQEAFDIEYWLLEEAKLQRMPPEQELARQIIAVVGGGSGIGREVALRLAKEGAHIVCVDRDLAGAESTAKAITDAYGLGIGVAGSGISNCGPAIGLQADITDRASVRAMLQQVMLAYGGLDGMAVTAGIFVAPDTAGRIRDEQWAQTFAINVTGLYMTSDEAA</sequence>
<name>A0A0P9D8I6_9CHLR</name>
<comment type="caution">
    <text evidence="4">The sequence shown here is derived from an EMBL/GenBank/DDBJ whole genome shotgun (WGS) entry which is preliminary data.</text>
</comment>
<dbReference type="Gene3D" id="3.40.225.10">
    <property type="entry name" value="Class II aldolase/adducin N-terminal domain"/>
    <property type="match status" value="1"/>
</dbReference>
<evidence type="ECO:0000313" key="5">
    <source>
        <dbReference type="Proteomes" id="UP000050509"/>
    </source>
</evidence>
<feature type="non-terminal residue" evidence="4">
    <location>
        <position position="581"/>
    </location>
</feature>
<comment type="similarity">
    <text evidence="1">Belongs to the short-chain dehydrogenases/reductases (SDR) family.</text>
</comment>
<reference evidence="4 5" key="1">
    <citation type="submission" date="2015-09" db="EMBL/GenBank/DDBJ databases">
        <title>Draft genome sequence of Kouleothrix aurantiaca JCM 19913.</title>
        <authorList>
            <person name="Hemp J."/>
        </authorList>
    </citation>
    <scope>NUCLEOTIDE SEQUENCE [LARGE SCALE GENOMIC DNA]</scope>
    <source>
        <strain evidence="4 5">COM-B</strain>
    </source>
</reference>
<dbReference type="PANTHER" id="PTHR43008">
    <property type="entry name" value="BENZIL REDUCTASE"/>
    <property type="match status" value="1"/>
</dbReference>
<dbReference type="SUPFAM" id="SSF51735">
    <property type="entry name" value="NAD(P)-binding Rossmann-fold domains"/>
    <property type="match status" value="1"/>
</dbReference>
<dbReference type="Gene3D" id="3.40.50.720">
    <property type="entry name" value="NAD(P)-binding Rossmann-like Domain"/>
    <property type="match status" value="1"/>
</dbReference>
<dbReference type="InterPro" id="IPR001303">
    <property type="entry name" value="Aldolase_II/adducin_N"/>
</dbReference>
<dbReference type="SUPFAM" id="SSF53639">
    <property type="entry name" value="AraD/HMP-PK domain-like"/>
    <property type="match status" value="1"/>
</dbReference>
<dbReference type="InterPro" id="IPR036291">
    <property type="entry name" value="NAD(P)-bd_dom_sf"/>
</dbReference>
<dbReference type="InterPro" id="IPR002347">
    <property type="entry name" value="SDR_fam"/>
</dbReference>
<evidence type="ECO:0000256" key="1">
    <source>
        <dbReference type="ARBA" id="ARBA00006484"/>
    </source>
</evidence>
<proteinExistence type="inferred from homology"/>
<protein>
    <submittedName>
        <fullName evidence="4">Short-chain dehydrogenase</fullName>
    </submittedName>
</protein>
<dbReference type="NCBIfam" id="NF006189">
    <property type="entry name" value="PRK08324.1-3"/>
    <property type="match status" value="1"/>
</dbReference>
<dbReference type="Pfam" id="PF00106">
    <property type="entry name" value="adh_short"/>
    <property type="match status" value="1"/>
</dbReference>
<dbReference type="PANTHER" id="PTHR43008:SF4">
    <property type="entry name" value="CHAIN DEHYDROGENASE, PUTATIVE (AFU_ORTHOLOGUE AFUA_4G08710)-RELATED"/>
    <property type="match status" value="1"/>
</dbReference>
<feature type="domain" description="Class II aldolase/adducin N-terminal" evidence="3">
    <location>
        <begin position="28"/>
        <end position="237"/>
    </location>
</feature>
<dbReference type="Proteomes" id="UP000050509">
    <property type="component" value="Unassembled WGS sequence"/>
</dbReference>
<dbReference type="InterPro" id="IPR013454">
    <property type="entry name" value="Bifunc_RhaD/ADH"/>
</dbReference>
<dbReference type="SMART" id="SM01007">
    <property type="entry name" value="Aldolase_II"/>
    <property type="match status" value="1"/>
</dbReference>
<evidence type="ECO:0000256" key="2">
    <source>
        <dbReference type="ARBA" id="ARBA00023002"/>
    </source>
</evidence>
<gene>
    <name evidence="4" type="ORF">SE17_19765</name>
</gene>
<evidence type="ECO:0000313" key="4">
    <source>
        <dbReference type="EMBL" id="KPV51694.1"/>
    </source>
</evidence>
<dbReference type="Pfam" id="PF00596">
    <property type="entry name" value="Aldolase_II"/>
    <property type="match status" value="1"/>
</dbReference>
<dbReference type="EMBL" id="LJCR01000813">
    <property type="protein sequence ID" value="KPV51694.1"/>
    <property type="molecule type" value="Genomic_DNA"/>
</dbReference>
<dbReference type="AlphaFoldDB" id="A0A0P9D8I6"/>
<evidence type="ECO:0000259" key="3">
    <source>
        <dbReference type="SMART" id="SM01007"/>
    </source>
</evidence>
<keyword evidence="5" id="KW-1185">Reference proteome</keyword>
<organism evidence="4 5">
    <name type="scientific">Kouleothrix aurantiaca</name>
    <dbReference type="NCBI Taxonomy" id="186479"/>
    <lineage>
        <taxon>Bacteria</taxon>
        <taxon>Bacillati</taxon>
        <taxon>Chloroflexota</taxon>
        <taxon>Chloroflexia</taxon>
        <taxon>Chloroflexales</taxon>
        <taxon>Roseiflexineae</taxon>
        <taxon>Roseiflexaceae</taxon>
        <taxon>Kouleothrix</taxon>
    </lineage>
</organism>
<accession>A0A0P9D8I6</accession>
<dbReference type="NCBIfam" id="TIGR02632">
    <property type="entry name" value="RhaD_aldol-ADH"/>
    <property type="match status" value="1"/>
</dbReference>
<keyword evidence="2" id="KW-0560">Oxidoreductase</keyword>